<reference evidence="1 2" key="1">
    <citation type="journal article" date="2022" name="New Phytol.">
        <title>Ecological generalism drives hyperdiversity of secondary metabolite gene clusters in xylarialean endophytes.</title>
        <authorList>
            <person name="Franco M.E.E."/>
            <person name="Wisecaver J.H."/>
            <person name="Arnold A.E."/>
            <person name="Ju Y.M."/>
            <person name="Slot J.C."/>
            <person name="Ahrendt S."/>
            <person name="Moore L.P."/>
            <person name="Eastman K.E."/>
            <person name="Scott K."/>
            <person name="Konkel Z."/>
            <person name="Mondo S.J."/>
            <person name="Kuo A."/>
            <person name="Hayes R.D."/>
            <person name="Haridas S."/>
            <person name="Andreopoulos B."/>
            <person name="Riley R."/>
            <person name="LaButti K."/>
            <person name="Pangilinan J."/>
            <person name="Lipzen A."/>
            <person name="Amirebrahimi M."/>
            <person name="Yan J."/>
            <person name="Adam C."/>
            <person name="Keymanesh K."/>
            <person name="Ng V."/>
            <person name="Louie K."/>
            <person name="Northen T."/>
            <person name="Drula E."/>
            <person name="Henrissat B."/>
            <person name="Hsieh H.M."/>
            <person name="Youens-Clark K."/>
            <person name="Lutzoni F."/>
            <person name="Miadlikowska J."/>
            <person name="Eastwood D.C."/>
            <person name="Hamelin R.C."/>
            <person name="Grigoriev I.V."/>
            <person name="U'Ren J.M."/>
        </authorList>
    </citation>
    <scope>NUCLEOTIDE SEQUENCE [LARGE SCALE GENOMIC DNA]</scope>
    <source>
        <strain evidence="1 2">ER1909</strain>
    </source>
</reference>
<evidence type="ECO:0000313" key="1">
    <source>
        <dbReference type="EMBL" id="KAI6085297.1"/>
    </source>
</evidence>
<sequence>MAPVASNDDDHYDAAAPLDGGASPADLAGSDRPYKPTGLEIGVITAVVVVVLLSLIGLFVWRSRKNRAAQANAEVSPNTTIPADQHLFHPVESQDSRDSREPMPPPKFEMAHGPQAHPTSPSLVGRRGGKRDGVEEYEIAARF</sequence>
<dbReference type="EMBL" id="MU394327">
    <property type="protein sequence ID" value="KAI6085297.1"/>
    <property type="molecule type" value="Genomic_DNA"/>
</dbReference>
<name>A0ACC0CXY0_9PEZI</name>
<keyword evidence="2" id="KW-1185">Reference proteome</keyword>
<accession>A0ACC0CXY0</accession>
<gene>
    <name evidence="1" type="ORF">F4821DRAFT_261137</name>
</gene>
<proteinExistence type="predicted"/>
<evidence type="ECO:0000313" key="2">
    <source>
        <dbReference type="Proteomes" id="UP001497680"/>
    </source>
</evidence>
<organism evidence="1 2">
    <name type="scientific">Hypoxylon rubiginosum</name>
    <dbReference type="NCBI Taxonomy" id="110542"/>
    <lineage>
        <taxon>Eukaryota</taxon>
        <taxon>Fungi</taxon>
        <taxon>Dikarya</taxon>
        <taxon>Ascomycota</taxon>
        <taxon>Pezizomycotina</taxon>
        <taxon>Sordariomycetes</taxon>
        <taxon>Xylariomycetidae</taxon>
        <taxon>Xylariales</taxon>
        <taxon>Hypoxylaceae</taxon>
        <taxon>Hypoxylon</taxon>
    </lineage>
</organism>
<protein>
    <submittedName>
        <fullName evidence="1">Uncharacterized protein</fullName>
    </submittedName>
</protein>
<comment type="caution">
    <text evidence="1">The sequence shown here is derived from an EMBL/GenBank/DDBJ whole genome shotgun (WGS) entry which is preliminary data.</text>
</comment>
<dbReference type="Proteomes" id="UP001497680">
    <property type="component" value="Unassembled WGS sequence"/>
</dbReference>